<evidence type="ECO:0000313" key="2">
    <source>
        <dbReference type="Proteomes" id="UP000276133"/>
    </source>
</evidence>
<proteinExistence type="predicted"/>
<gene>
    <name evidence="1" type="ORF">BpHYR1_010482</name>
</gene>
<keyword evidence="2" id="KW-1185">Reference proteome</keyword>
<name>A0A3M7R0J5_BRAPC</name>
<sequence length="77" mass="9314">MLTYNPKSVQLKIFKESKFNLSCLIKLFFNEQNFLNLTSSKFSLLESYWNDIDHEEKFKYSSFKKNNLDMIMIIDQM</sequence>
<dbReference type="Proteomes" id="UP000276133">
    <property type="component" value="Unassembled WGS sequence"/>
</dbReference>
<evidence type="ECO:0000313" key="1">
    <source>
        <dbReference type="EMBL" id="RNA16788.1"/>
    </source>
</evidence>
<comment type="caution">
    <text evidence="1">The sequence shown here is derived from an EMBL/GenBank/DDBJ whole genome shotgun (WGS) entry which is preliminary data.</text>
</comment>
<protein>
    <submittedName>
        <fullName evidence="1">Uncharacterized protein</fullName>
    </submittedName>
</protein>
<accession>A0A3M7R0J5</accession>
<organism evidence="1 2">
    <name type="scientific">Brachionus plicatilis</name>
    <name type="common">Marine rotifer</name>
    <name type="synonym">Brachionus muelleri</name>
    <dbReference type="NCBI Taxonomy" id="10195"/>
    <lineage>
        <taxon>Eukaryota</taxon>
        <taxon>Metazoa</taxon>
        <taxon>Spiralia</taxon>
        <taxon>Gnathifera</taxon>
        <taxon>Rotifera</taxon>
        <taxon>Eurotatoria</taxon>
        <taxon>Monogononta</taxon>
        <taxon>Pseudotrocha</taxon>
        <taxon>Ploima</taxon>
        <taxon>Brachionidae</taxon>
        <taxon>Brachionus</taxon>
    </lineage>
</organism>
<dbReference type="AlphaFoldDB" id="A0A3M7R0J5"/>
<dbReference type="EMBL" id="REGN01004627">
    <property type="protein sequence ID" value="RNA16788.1"/>
    <property type="molecule type" value="Genomic_DNA"/>
</dbReference>
<reference evidence="1 2" key="1">
    <citation type="journal article" date="2018" name="Sci. Rep.">
        <title>Genomic signatures of local adaptation to the degree of environmental predictability in rotifers.</title>
        <authorList>
            <person name="Franch-Gras L."/>
            <person name="Hahn C."/>
            <person name="Garcia-Roger E.M."/>
            <person name="Carmona M.J."/>
            <person name="Serra M."/>
            <person name="Gomez A."/>
        </authorList>
    </citation>
    <scope>NUCLEOTIDE SEQUENCE [LARGE SCALE GENOMIC DNA]</scope>
    <source>
        <strain evidence="1">HYR1</strain>
    </source>
</reference>